<accession>A0AAN9LQE9</accession>
<gene>
    <name evidence="1" type="ORF">VNO77_18929</name>
</gene>
<organism evidence="1 2">
    <name type="scientific">Canavalia gladiata</name>
    <name type="common">Sword bean</name>
    <name type="synonym">Dolichos gladiatus</name>
    <dbReference type="NCBI Taxonomy" id="3824"/>
    <lineage>
        <taxon>Eukaryota</taxon>
        <taxon>Viridiplantae</taxon>
        <taxon>Streptophyta</taxon>
        <taxon>Embryophyta</taxon>
        <taxon>Tracheophyta</taxon>
        <taxon>Spermatophyta</taxon>
        <taxon>Magnoliopsida</taxon>
        <taxon>eudicotyledons</taxon>
        <taxon>Gunneridae</taxon>
        <taxon>Pentapetalae</taxon>
        <taxon>rosids</taxon>
        <taxon>fabids</taxon>
        <taxon>Fabales</taxon>
        <taxon>Fabaceae</taxon>
        <taxon>Papilionoideae</taxon>
        <taxon>50 kb inversion clade</taxon>
        <taxon>NPAAA clade</taxon>
        <taxon>indigoferoid/millettioid clade</taxon>
        <taxon>Phaseoleae</taxon>
        <taxon>Canavalia</taxon>
    </lineage>
</organism>
<comment type="caution">
    <text evidence="1">The sequence shown here is derived from an EMBL/GenBank/DDBJ whole genome shotgun (WGS) entry which is preliminary data.</text>
</comment>
<dbReference type="Proteomes" id="UP001367508">
    <property type="component" value="Unassembled WGS sequence"/>
</dbReference>
<evidence type="ECO:0000313" key="1">
    <source>
        <dbReference type="EMBL" id="KAK7338323.1"/>
    </source>
</evidence>
<sequence length="98" mass="10202">MSFSSITKLTGESLAFGVGYAISSLDVGLVDAGSLDTTPTTLEPTTHIPTLLESTSPDLETILELGTLDLVLSLGPIEGIGRTSTLVLATKFMQISCE</sequence>
<protein>
    <submittedName>
        <fullName evidence="1">Uncharacterized protein</fullName>
    </submittedName>
</protein>
<dbReference type="EMBL" id="JAYMYQ010000004">
    <property type="protein sequence ID" value="KAK7338323.1"/>
    <property type="molecule type" value="Genomic_DNA"/>
</dbReference>
<evidence type="ECO:0000313" key="2">
    <source>
        <dbReference type="Proteomes" id="UP001367508"/>
    </source>
</evidence>
<name>A0AAN9LQE9_CANGL</name>
<dbReference type="AlphaFoldDB" id="A0AAN9LQE9"/>
<keyword evidence="2" id="KW-1185">Reference proteome</keyword>
<proteinExistence type="predicted"/>
<reference evidence="1 2" key="1">
    <citation type="submission" date="2024-01" db="EMBL/GenBank/DDBJ databases">
        <title>The genomes of 5 underutilized Papilionoideae crops provide insights into root nodulation and disease resistanc.</title>
        <authorList>
            <person name="Jiang F."/>
        </authorList>
    </citation>
    <scope>NUCLEOTIDE SEQUENCE [LARGE SCALE GENOMIC DNA]</scope>
    <source>
        <strain evidence="1">LVBAO_FW01</strain>
        <tissue evidence="1">Leaves</tissue>
    </source>
</reference>